<sequence length="379" mass="42124">MRSSSRERLLILFVSMVVVMLLVACGQSTETGGESANGGEGSQVAGDSEKTVITLRIGAGAPLESSVWLHPIKNYFMPEVDRALESTPYEINWVENWGTITNMSGELETIEAGILDVGFMTAAFQPRHLMISSMGFNTPFSSSDPEIIAEVAMRMKDEFEEFAGEYDAVNAKLLGFAISENYSLITTFPVEKMEDMEGRKVAGASANQRWLQASGAIPVQSALTEAYQSLQSGVYEGWVIFTSSVMGFRLYEQAKYLTNVNFGSMNLGGLVVNNDTWNSLPPEVQKVFEEVGSEFTYRSAKYAKEVEQSNFEEMEKQGVQISNLPLEEEKRWAERLVGMPQDYAEEMNQAGLPGTELMRAFIQFQIDAGHEFPVPYEIE</sequence>
<name>A0ABU0CQJ6_9BACI</name>
<gene>
    <name evidence="2" type="ORF">J2S00_001142</name>
</gene>
<dbReference type="PROSITE" id="PS51257">
    <property type="entry name" value="PROKAR_LIPOPROTEIN"/>
    <property type="match status" value="1"/>
</dbReference>
<dbReference type="NCBIfam" id="NF037995">
    <property type="entry name" value="TRAP_S1"/>
    <property type="match status" value="1"/>
</dbReference>
<dbReference type="RefSeq" id="WP_307336567.1">
    <property type="nucleotide sequence ID" value="NZ_JAUSUQ010000003.1"/>
</dbReference>
<dbReference type="PANTHER" id="PTHR33376">
    <property type="match status" value="1"/>
</dbReference>
<evidence type="ECO:0000313" key="2">
    <source>
        <dbReference type="EMBL" id="MDQ0338358.1"/>
    </source>
</evidence>
<dbReference type="InterPro" id="IPR018389">
    <property type="entry name" value="DctP_fam"/>
</dbReference>
<dbReference type="Gene3D" id="3.40.190.170">
    <property type="entry name" value="Bacterial extracellular solute-binding protein, family 7"/>
    <property type="match status" value="1"/>
</dbReference>
<dbReference type="Proteomes" id="UP001232445">
    <property type="component" value="Unassembled WGS sequence"/>
</dbReference>
<dbReference type="Pfam" id="PF03480">
    <property type="entry name" value="DctP"/>
    <property type="match status" value="1"/>
</dbReference>
<comment type="caution">
    <text evidence="2">The sequence shown here is derived from an EMBL/GenBank/DDBJ whole genome shotgun (WGS) entry which is preliminary data.</text>
</comment>
<protein>
    <submittedName>
        <fullName evidence="2">TRAP-type C4-dicarboxylate transport system substrate-binding protein</fullName>
    </submittedName>
</protein>
<keyword evidence="1" id="KW-0732">Signal</keyword>
<reference evidence="2 3" key="1">
    <citation type="submission" date="2023-07" db="EMBL/GenBank/DDBJ databases">
        <title>Genomic Encyclopedia of Type Strains, Phase IV (KMG-IV): sequencing the most valuable type-strain genomes for metagenomic binning, comparative biology and taxonomic classification.</title>
        <authorList>
            <person name="Goeker M."/>
        </authorList>
    </citation>
    <scope>NUCLEOTIDE SEQUENCE [LARGE SCALE GENOMIC DNA]</scope>
    <source>
        <strain evidence="2 3">DSM 17740</strain>
    </source>
</reference>
<dbReference type="InterPro" id="IPR038404">
    <property type="entry name" value="TRAP_DctP_sf"/>
</dbReference>
<keyword evidence="3" id="KW-1185">Reference proteome</keyword>
<dbReference type="PANTHER" id="PTHR33376:SF15">
    <property type="entry name" value="BLL6794 PROTEIN"/>
    <property type="match status" value="1"/>
</dbReference>
<proteinExistence type="predicted"/>
<dbReference type="EMBL" id="JAUSUQ010000003">
    <property type="protein sequence ID" value="MDQ0338358.1"/>
    <property type="molecule type" value="Genomic_DNA"/>
</dbReference>
<evidence type="ECO:0000313" key="3">
    <source>
        <dbReference type="Proteomes" id="UP001232445"/>
    </source>
</evidence>
<dbReference type="CDD" id="cd13666">
    <property type="entry name" value="PBP2_TRAP_DctP_like_1"/>
    <property type="match status" value="1"/>
</dbReference>
<accession>A0ABU0CQJ6</accession>
<organism evidence="2 3">
    <name type="scientific">Caldalkalibacillus uzonensis</name>
    <dbReference type="NCBI Taxonomy" id="353224"/>
    <lineage>
        <taxon>Bacteria</taxon>
        <taxon>Bacillati</taxon>
        <taxon>Bacillota</taxon>
        <taxon>Bacilli</taxon>
        <taxon>Bacillales</taxon>
        <taxon>Bacillaceae</taxon>
        <taxon>Caldalkalibacillus</taxon>
    </lineage>
</organism>
<evidence type="ECO:0000256" key="1">
    <source>
        <dbReference type="ARBA" id="ARBA00022729"/>
    </source>
</evidence>